<dbReference type="AlphaFoldDB" id="E8UBC2"/>
<proteinExistence type="predicted"/>
<feature type="region of interest" description="Disordered" evidence="1">
    <location>
        <begin position="51"/>
        <end position="146"/>
    </location>
</feature>
<evidence type="ECO:0000313" key="2">
    <source>
        <dbReference type="EMBL" id="ADV68361.1"/>
    </source>
</evidence>
<gene>
    <name evidence="2" type="ordered locus">Deima_2731</name>
</gene>
<keyword evidence="3" id="KW-1185">Reference proteome</keyword>
<accession>E8UBC2</accession>
<evidence type="ECO:0000313" key="3">
    <source>
        <dbReference type="Proteomes" id="UP000008635"/>
    </source>
</evidence>
<dbReference type="SUPFAM" id="SSF50090">
    <property type="entry name" value="Electron transport accessory proteins"/>
    <property type="match status" value="1"/>
</dbReference>
<feature type="compositionally biased region" description="Low complexity" evidence="1">
    <location>
        <begin position="72"/>
        <end position="88"/>
    </location>
</feature>
<dbReference type="HOGENOM" id="CLU_1774341_0_0_0"/>
<reference evidence="2 3" key="1">
    <citation type="journal article" date="2011" name="Stand. Genomic Sci.">
        <title>Complete genome sequence of Deinococcus maricopensis type strain (LB-34).</title>
        <authorList>
            <person name="Pukall R."/>
            <person name="Zeytun A."/>
            <person name="Lucas S."/>
            <person name="Lapidus A."/>
            <person name="Hammon N."/>
            <person name="Deshpande S."/>
            <person name="Nolan M."/>
            <person name="Cheng J.F."/>
            <person name="Pitluck S."/>
            <person name="Liolios K."/>
            <person name="Pagani I."/>
            <person name="Mikhailova N."/>
            <person name="Ivanova N."/>
            <person name="Mavromatis K."/>
            <person name="Pati A."/>
            <person name="Tapia R."/>
            <person name="Han C."/>
            <person name="Goodwin L."/>
            <person name="Chen A."/>
            <person name="Palaniappan K."/>
            <person name="Land M."/>
            <person name="Hauser L."/>
            <person name="Chang Y.J."/>
            <person name="Jeffries C.D."/>
            <person name="Brambilla E.M."/>
            <person name="Rohde M."/>
            <person name="Goker M."/>
            <person name="Detter J.C."/>
            <person name="Woyke T."/>
            <person name="Bristow J."/>
            <person name="Eisen J.A."/>
            <person name="Markowitz V."/>
            <person name="Hugenholtz P."/>
            <person name="Kyrpides N.C."/>
            <person name="Klenk H.P."/>
        </authorList>
    </citation>
    <scope>NUCLEOTIDE SEQUENCE [LARGE SCALE GENOMIC DNA]</scope>
    <source>
        <strain evidence="3">DSM 21211 / LMG 22137 / NRRL B-23946 / LB-34</strain>
    </source>
</reference>
<dbReference type="STRING" id="709986.Deima_2731"/>
<dbReference type="InterPro" id="IPR008990">
    <property type="entry name" value="Elect_transpt_acc-like_dom_sf"/>
</dbReference>
<evidence type="ECO:0000256" key="1">
    <source>
        <dbReference type="SAM" id="MobiDB-lite"/>
    </source>
</evidence>
<name>E8UBC2_DEIML</name>
<organism evidence="2 3">
    <name type="scientific">Deinococcus maricopensis (strain DSM 21211 / LMG 22137 / NRRL B-23946 / LB-34)</name>
    <dbReference type="NCBI Taxonomy" id="709986"/>
    <lineage>
        <taxon>Bacteria</taxon>
        <taxon>Thermotogati</taxon>
        <taxon>Deinococcota</taxon>
        <taxon>Deinococci</taxon>
        <taxon>Deinococcales</taxon>
        <taxon>Deinococcaceae</taxon>
        <taxon>Deinococcus</taxon>
    </lineage>
</organism>
<dbReference type="Proteomes" id="UP000008635">
    <property type="component" value="Chromosome"/>
</dbReference>
<sequence length="146" mass="15128" precursor="true">MRARYLARMTRSDAHEAQYTRKLALAILSTLQQKGVLSAAEVDAILVAARRAAEDATRASTPPAAPAPDFSQAWAQRRPARPQPAEAPTSTRSASPVNDPAVPEAPRPAAPEVPREVKLAALAGAAGAAPASADDAPAPPLLDITL</sequence>
<feature type="compositionally biased region" description="Low complexity" evidence="1">
    <location>
        <begin position="119"/>
        <end position="146"/>
    </location>
</feature>
<dbReference type="EMBL" id="CP002454">
    <property type="protein sequence ID" value="ADV68361.1"/>
    <property type="molecule type" value="Genomic_DNA"/>
</dbReference>
<protein>
    <submittedName>
        <fullName evidence="2">Uncharacterized protein</fullName>
    </submittedName>
</protein>
<dbReference type="KEGG" id="dmr:Deima_2731"/>
<reference evidence="3" key="2">
    <citation type="submission" date="2011-01" db="EMBL/GenBank/DDBJ databases">
        <title>The complete genome of Deinococcus maricopensis DSM 21211.</title>
        <authorList>
            <consortium name="US DOE Joint Genome Institute (JGI-PGF)"/>
            <person name="Lucas S."/>
            <person name="Copeland A."/>
            <person name="Lapidus A."/>
            <person name="Goodwin L."/>
            <person name="Pitluck S."/>
            <person name="Kyrpides N."/>
            <person name="Mavromatis K."/>
            <person name="Pagani I."/>
            <person name="Ivanova N."/>
            <person name="Ovchinnikova G."/>
            <person name="Zeytun A."/>
            <person name="Detter J.C."/>
            <person name="Han C."/>
            <person name="Land M."/>
            <person name="Hauser L."/>
            <person name="Markowitz V."/>
            <person name="Cheng J.-F."/>
            <person name="Hugenholtz P."/>
            <person name="Woyke T."/>
            <person name="Wu D."/>
            <person name="Pukall R."/>
            <person name="Gehrich-Schroeter G."/>
            <person name="Brambilla E."/>
            <person name="Klenk H.-P."/>
            <person name="Eisen J.A."/>
        </authorList>
    </citation>
    <scope>NUCLEOTIDE SEQUENCE [LARGE SCALE GENOMIC DNA]</scope>
    <source>
        <strain evidence="3">DSM 21211 / LMG 22137 / NRRL B-23946 / LB-34</strain>
    </source>
</reference>